<dbReference type="Gene3D" id="1.10.260.50">
    <property type="match status" value="1"/>
</dbReference>
<dbReference type="GO" id="GO:0046872">
    <property type="term" value="F:metal ion binding"/>
    <property type="evidence" value="ECO:0007669"/>
    <property type="project" value="UniProtKB-KW"/>
</dbReference>
<comment type="cofactor">
    <cofactor evidence="1 11">
        <name>pyridoxal 5'-phosphate</name>
        <dbReference type="ChEBI" id="CHEBI:597326"/>
    </cofactor>
</comment>
<dbReference type="Gene3D" id="3.90.1150.10">
    <property type="entry name" value="Aspartate Aminotransferase, domain 1"/>
    <property type="match status" value="1"/>
</dbReference>
<dbReference type="PANTHER" id="PTHR11601:SF34">
    <property type="entry name" value="CYSTEINE DESULFURASE"/>
    <property type="match status" value="1"/>
</dbReference>
<dbReference type="Pfam" id="PF00266">
    <property type="entry name" value="Aminotran_5"/>
    <property type="match status" value="1"/>
</dbReference>
<dbReference type="Gene3D" id="3.40.640.10">
    <property type="entry name" value="Type I PLP-dependent aspartate aminotransferase-like (Major domain)"/>
    <property type="match status" value="1"/>
</dbReference>
<evidence type="ECO:0000256" key="7">
    <source>
        <dbReference type="ARBA" id="ARBA00022898"/>
    </source>
</evidence>
<dbReference type="eggNOG" id="COG1104">
    <property type="taxonomic scope" value="Bacteria"/>
</dbReference>
<dbReference type="AlphaFoldDB" id="F4LQ12"/>
<dbReference type="InterPro" id="IPR016454">
    <property type="entry name" value="Cysteine_dSase"/>
</dbReference>
<dbReference type="KEGG" id="tbe:Trebr_1668"/>
<dbReference type="FunFam" id="3.40.640.10:FF:000084">
    <property type="entry name" value="IscS-like cysteine desulfurase"/>
    <property type="match status" value="1"/>
</dbReference>
<dbReference type="GO" id="GO:0031071">
    <property type="term" value="F:cysteine desulfurase activity"/>
    <property type="evidence" value="ECO:0007669"/>
    <property type="project" value="UniProtKB-EC"/>
</dbReference>
<gene>
    <name evidence="13" type="ordered locus">Trebr_1668</name>
</gene>
<evidence type="ECO:0000256" key="1">
    <source>
        <dbReference type="ARBA" id="ARBA00001933"/>
    </source>
</evidence>
<dbReference type="PIRSF" id="PIRSF005572">
    <property type="entry name" value="NifS"/>
    <property type="match status" value="1"/>
</dbReference>
<evidence type="ECO:0000256" key="6">
    <source>
        <dbReference type="ARBA" id="ARBA00022723"/>
    </source>
</evidence>
<dbReference type="HOGENOM" id="CLU_003433_0_0_12"/>
<evidence type="ECO:0000259" key="12">
    <source>
        <dbReference type="Pfam" id="PF00266"/>
    </source>
</evidence>
<dbReference type="STRING" id="906968.Trebr_1668"/>
<organism evidence="13 14">
    <name type="scientific">Treponema brennaborense (strain DSM 12168 / CIP 105900 / DD5/3)</name>
    <dbReference type="NCBI Taxonomy" id="906968"/>
    <lineage>
        <taxon>Bacteria</taxon>
        <taxon>Pseudomonadati</taxon>
        <taxon>Spirochaetota</taxon>
        <taxon>Spirochaetia</taxon>
        <taxon>Spirochaetales</taxon>
        <taxon>Treponemataceae</taxon>
        <taxon>Treponema</taxon>
    </lineage>
</organism>
<protein>
    <recommendedName>
        <fullName evidence="4">cysteine desulfurase</fullName>
        <ecNumber evidence="4">2.8.1.7</ecNumber>
    </recommendedName>
</protein>
<feature type="domain" description="Aminotransferase class V" evidence="12">
    <location>
        <begin position="4"/>
        <end position="366"/>
    </location>
</feature>
<sequence length="388" mass="41845">MERIYLDYNATTPLSHEVRDFYVAELNKYANGSSLHEDGRVVAHDIEKARAQVAALIHADAAEIIFTSGGSESNNTVFNTMVQLGKKRGRNVVVTTTIEHPCVLESSKRLAEQFGMEVIYLPVDGDGIVKADAYEAALAKKPLLVSVMTANNEIGTIQDIKTLCRRAHEAGALFHTDAVQAAGKIPVDVKDWDVDYATFSGHKIYAPKGIGALFVKRGCPIEPLIRGGHQEHGLRAGTYNGPAIAAYGFAAELALAELDEYGRHTRALRDKFRDGLLASVPGIKINGHPEKVLPNTLDVSFPGAEGEAILLHLDLLGVSASTGSACASASLEPSHVLLATGLGPELAHGSIRFSFGKYSTESHIEYILKTFPPVIEKLRKMSTVSYGK</sequence>
<name>F4LQ12_TREBD</name>
<evidence type="ECO:0000313" key="13">
    <source>
        <dbReference type="EMBL" id="AEE17090.1"/>
    </source>
</evidence>
<evidence type="ECO:0000256" key="5">
    <source>
        <dbReference type="ARBA" id="ARBA00022679"/>
    </source>
</evidence>
<dbReference type="GO" id="GO:0051536">
    <property type="term" value="F:iron-sulfur cluster binding"/>
    <property type="evidence" value="ECO:0007669"/>
    <property type="project" value="UniProtKB-KW"/>
</dbReference>
<dbReference type="InterPro" id="IPR015421">
    <property type="entry name" value="PyrdxlP-dep_Trfase_major"/>
</dbReference>
<keyword evidence="9" id="KW-0411">Iron-sulfur</keyword>
<reference evidence="14" key="1">
    <citation type="submission" date="2011-04" db="EMBL/GenBank/DDBJ databases">
        <title>The complete genome of Treponema brennaborense DSM 12168.</title>
        <authorList>
            <person name="Lucas S."/>
            <person name="Han J."/>
            <person name="Lapidus A."/>
            <person name="Bruce D."/>
            <person name="Goodwin L."/>
            <person name="Pitluck S."/>
            <person name="Peters L."/>
            <person name="Kyrpides N."/>
            <person name="Mavromatis K."/>
            <person name="Ivanova N."/>
            <person name="Mikhailova N."/>
            <person name="Pagani I."/>
            <person name="Teshima H."/>
            <person name="Detter J.C."/>
            <person name="Tapia R."/>
            <person name="Han C."/>
            <person name="Land M."/>
            <person name="Hauser L."/>
            <person name="Markowitz V."/>
            <person name="Cheng J.-F."/>
            <person name="Hugenholtz P."/>
            <person name="Woyke T."/>
            <person name="Wu D."/>
            <person name="Gronow S."/>
            <person name="Wellnitz S."/>
            <person name="Brambilla E."/>
            <person name="Klenk H.-P."/>
            <person name="Eisen J.A."/>
        </authorList>
    </citation>
    <scope>NUCLEOTIDE SEQUENCE [LARGE SCALE GENOMIC DNA]</scope>
    <source>
        <strain evidence="14">DSM 12168 / CIP 105900 / DD5/3</strain>
    </source>
</reference>
<keyword evidence="8" id="KW-0408">Iron</keyword>
<dbReference type="Proteomes" id="UP000006546">
    <property type="component" value="Chromosome"/>
</dbReference>
<dbReference type="InterPro" id="IPR015422">
    <property type="entry name" value="PyrdxlP-dep_Trfase_small"/>
</dbReference>
<dbReference type="OrthoDB" id="9808002at2"/>
<comment type="catalytic activity">
    <reaction evidence="10">
        <text>(sulfur carrier)-H + L-cysteine = (sulfur carrier)-SH + L-alanine</text>
        <dbReference type="Rhea" id="RHEA:43892"/>
        <dbReference type="Rhea" id="RHEA-COMP:14737"/>
        <dbReference type="Rhea" id="RHEA-COMP:14739"/>
        <dbReference type="ChEBI" id="CHEBI:29917"/>
        <dbReference type="ChEBI" id="CHEBI:35235"/>
        <dbReference type="ChEBI" id="CHEBI:57972"/>
        <dbReference type="ChEBI" id="CHEBI:64428"/>
        <dbReference type="EC" id="2.8.1.7"/>
    </reaction>
</comment>
<proteinExistence type="inferred from homology"/>
<dbReference type="InterPro" id="IPR000192">
    <property type="entry name" value="Aminotrans_V_dom"/>
</dbReference>
<keyword evidence="5 13" id="KW-0808">Transferase</keyword>
<dbReference type="EC" id="2.8.1.7" evidence="4"/>
<evidence type="ECO:0000256" key="3">
    <source>
        <dbReference type="ARBA" id="ARBA00006490"/>
    </source>
</evidence>
<evidence type="ECO:0000256" key="9">
    <source>
        <dbReference type="ARBA" id="ARBA00023014"/>
    </source>
</evidence>
<dbReference type="RefSeq" id="WP_013758795.1">
    <property type="nucleotide sequence ID" value="NC_015500.1"/>
</dbReference>
<dbReference type="SUPFAM" id="SSF53383">
    <property type="entry name" value="PLP-dependent transferases"/>
    <property type="match status" value="1"/>
</dbReference>
<evidence type="ECO:0000313" key="14">
    <source>
        <dbReference type="Proteomes" id="UP000006546"/>
    </source>
</evidence>
<comment type="function">
    <text evidence="2">Catalyzes the removal of elemental sulfur atoms from cysteine to produce alanine. Seems to participate in the biosynthesis of the nitrogenase metalloclusters by providing the inorganic sulfur required for the Fe-S core formation.</text>
</comment>
<keyword evidence="14" id="KW-1185">Reference proteome</keyword>
<dbReference type="InterPro" id="IPR015424">
    <property type="entry name" value="PyrdxlP-dep_Trfase"/>
</dbReference>
<evidence type="ECO:0000256" key="10">
    <source>
        <dbReference type="ARBA" id="ARBA00050776"/>
    </source>
</evidence>
<accession>F4LQ12</accession>
<evidence type="ECO:0000256" key="2">
    <source>
        <dbReference type="ARBA" id="ARBA00003120"/>
    </source>
</evidence>
<dbReference type="PROSITE" id="PS00595">
    <property type="entry name" value="AA_TRANSFER_CLASS_5"/>
    <property type="match status" value="1"/>
</dbReference>
<dbReference type="InterPro" id="IPR020578">
    <property type="entry name" value="Aminotrans_V_PyrdxlP_BS"/>
</dbReference>
<keyword evidence="7" id="KW-0663">Pyridoxal phosphate</keyword>
<dbReference type="PANTHER" id="PTHR11601">
    <property type="entry name" value="CYSTEINE DESULFURYLASE FAMILY MEMBER"/>
    <property type="match status" value="1"/>
</dbReference>
<keyword evidence="6" id="KW-0479">Metal-binding</keyword>
<evidence type="ECO:0000256" key="4">
    <source>
        <dbReference type="ARBA" id="ARBA00012239"/>
    </source>
</evidence>
<comment type="similarity">
    <text evidence="3">Belongs to the class-V pyridoxal-phosphate-dependent aminotransferase family. NifS/IscS subfamily.</text>
</comment>
<evidence type="ECO:0000256" key="8">
    <source>
        <dbReference type="ARBA" id="ARBA00023004"/>
    </source>
</evidence>
<evidence type="ECO:0000256" key="11">
    <source>
        <dbReference type="RuleBase" id="RU004504"/>
    </source>
</evidence>
<dbReference type="EMBL" id="CP002696">
    <property type="protein sequence ID" value="AEE17090.1"/>
    <property type="molecule type" value="Genomic_DNA"/>
</dbReference>